<keyword evidence="2" id="KW-0479">Metal-binding</keyword>
<evidence type="ECO:0008006" key="9">
    <source>
        <dbReference type="Google" id="ProtNLM"/>
    </source>
</evidence>
<dbReference type="InterPro" id="IPR008778">
    <property type="entry name" value="Pirin_C_dom"/>
</dbReference>
<feature type="binding site" evidence="2">
    <location>
        <position position="121"/>
    </location>
    <ligand>
        <name>Fe cation</name>
        <dbReference type="ChEBI" id="CHEBI:24875"/>
    </ligand>
</feature>
<reference evidence="7 8" key="1">
    <citation type="submission" date="2016-10" db="EMBL/GenBank/DDBJ databases">
        <authorList>
            <person name="Cai Z."/>
        </authorList>
    </citation>
    <scope>NUCLEOTIDE SEQUENCE [LARGE SCALE GENOMIC DNA]</scope>
    <source>
        <strain evidence="7 8">CGMCC 1.10826</strain>
    </source>
</reference>
<evidence type="ECO:0000256" key="4">
    <source>
        <dbReference type="SAM" id="MobiDB-lite"/>
    </source>
</evidence>
<evidence type="ECO:0000256" key="3">
    <source>
        <dbReference type="RuleBase" id="RU003457"/>
    </source>
</evidence>
<feature type="binding site" evidence="2">
    <location>
        <position position="79"/>
    </location>
    <ligand>
        <name>Fe cation</name>
        <dbReference type="ChEBI" id="CHEBI:24875"/>
    </ligand>
</feature>
<dbReference type="RefSeq" id="WP_110853809.1">
    <property type="nucleotide sequence ID" value="NZ_QKLZ01000020.1"/>
</dbReference>
<dbReference type="SUPFAM" id="SSF51182">
    <property type="entry name" value="RmlC-like cupins"/>
    <property type="match status" value="1"/>
</dbReference>
<feature type="binding site" evidence="2">
    <location>
        <position position="123"/>
    </location>
    <ligand>
        <name>Fe cation</name>
        <dbReference type="ChEBI" id="CHEBI:24875"/>
    </ligand>
</feature>
<dbReference type="CDD" id="cd02909">
    <property type="entry name" value="cupin_pirin_N"/>
    <property type="match status" value="1"/>
</dbReference>
<dbReference type="PANTHER" id="PTHR13903">
    <property type="entry name" value="PIRIN-RELATED"/>
    <property type="match status" value="1"/>
</dbReference>
<evidence type="ECO:0000259" key="6">
    <source>
        <dbReference type="Pfam" id="PF05726"/>
    </source>
</evidence>
<dbReference type="OrthoDB" id="9780903at2"/>
<name>A0A2Y9ASI4_9MICO</name>
<sequence length="337" mass="36142">MTNLEARPQEQVCAAGSEPAAVELIEPRDVPLGGPRAMTVRRTLPSQQRSLIGAFCFADHYGPDDISVSGGMDVAPHPHTGLQTVTWLFEGHVLHRDALGSVQTIEPGQLNLMTAGDGICHSEEGTLARFPDQGRLHGVQLWTALPGTARAGERAFEHVRDVPTFEVDGALVRVFMGSLGGATSPARAYSPLVAAQIDIPAGATVRLPVDPAFEHGVLLDSGELTVAGTPVAEAWLAYLAPGREEILLEAGDTPVRAVLMGGTPFEEEVLMWWNFVGRTHEEVLTARAQWQAAIAGEAEGVARFGRVTGYDGAPLPAPELPQVRLKPRSRLERPRSR</sequence>
<dbReference type="PANTHER" id="PTHR13903:SF8">
    <property type="entry name" value="PIRIN"/>
    <property type="match status" value="1"/>
</dbReference>
<dbReference type="EMBL" id="UETB01000020">
    <property type="protein sequence ID" value="SSA47026.1"/>
    <property type="molecule type" value="Genomic_DNA"/>
</dbReference>
<feature type="domain" description="Pirin N-terminal" evidence="5">
    <location>
        <begin position="39"/>
        <end position="142"/>
    </location>
</feature>
<evidence type="ECO:0000313" key="8">
    <source>
        <dbReference type="Proteomes" id="UP000250222"/>
    </source>
</evidence>
<dbReference type="CDD" id="cd02247">
    <property type="entry name" value="cupin_pirin_C"/>
    <property type="match status" value="1"/>
</dbReference>
<dbReference type="InterPro" id="IPR003829">
    <property type="entry name" value="Pirin_N_dom"/>
</dbReference>
<organism evidence="7 8">
    <name type="scientific">Georgenia satyanarayanai</name>
    <dbReference type="NCBI Taxonomy" id="860221"/>
    <lineage>
        <taxon>Bacteria</taxon>
        <taxon>Bacillati</taxon>
        <taxon>Actinomycetota</taxon>
        <taxon>Actinomycetes</taxon>
        <taxon>Micrococcales</taxon>
        <taxon>Bogoriellaceae</taxon>
        <taxon>Georgenia</taxon>
    </lineage>
</organism>
<evidence type="ECO:0000256" key="2">
    <source>
        <dbReference type="PIRSR" id="PIRSR006232-1"/>
    </source>
</evidence>
<dbReference type="GO" id="GO:0046872">
    <property type="term" value="F:metal ion binding"/>
    <property type="evidence" value="ECO:0007669"/>
    <property type="project" value="UniProtKB-KW"/>
</dbReference>
<comment type="cofactor">
    <cofactor evidence="2">
        <name>Fe cation</name>
        <dbReference type="ChEBI" id="CHEBI:24875"/>
    </cofactor>
    <text evidence="2">Binds 1 Fe cation per subunit.</text>
</comment>
<dbReference type="Pfam" id="PF05726">
    <property type="entry name" value="Pirin_C"/>
    <property type="match status" value="1"/>
</dbReference>
<feature type="domain" description="Pirin C-terminal" evidence="6">
    <location>
        <begin position="196"/>
        <end position="292"/>
    </location>
</feature>
<feature type="region of interest" description="Disordered" evidence="4">
    <location>
        <begin position="312"/>
        <end position="337"/>
    </location>
</feature>
<evidence type="ECO:0000313" key="7">
    <source>
        <dbReference type="EMBL" id="SSA47026.1"/>
    </source>
</evidence>
<dbReference type="InterPro" id="IPR011051">
    <property type="entry name" value="RmlC_Cupin_sf"/>
</dbReference>
<dbReference type="Gene3D" id="2.60.120.10">
    <property type="entry name" value="Jelly Rolls"/>
    <property type="match status" value="2"/>
</dbReference>
<gene>
    <name evidence="7" type="ORF">SAMN05216184_1204</name>
</gene>
<dbReference type="PIRSF" id="PIRSF006232">
    <property type="entry name" value="Pirin"/>
    <property type="match status" value="1"/>
</dbReference>
<feature type="binding site" evidence="2">
    <location>
        <position position="77"/>
    </location>
    <ligand>
        <name>Fe cation</name>
        <dbReference type="ChEBI" id="CHEBI:24875"/>
    </ligand>
</feature>
<protein>
    <recommendedName>
        <fullName evidence="9">Pirin</fullName>
    </recommendedName>
</protein>
<dbReference type="InterPro" id="IPR014710">
    <property type="entry name" value="RmlC-like_jellyroll"/>
</dbReference>
<proteinExistence type="inferred from homology"/>
<dbReference type="InterPro" id="IPR012093">
    <property type="entry name" value="Pirin"/>
</dbReference>
<dbReference type="Proteomes" id="UP000250222">
    <property type="component" value="Unassembled WGS sequence"/>
</dbReference>
<keyword evidence="2" id="KW-0408">Iron</keyword>
<evidence type="ECO:0000259" key="5">
    <source>
        <dbReference type="Pfam" id="PF02678"/>
    </source>
</evidence>
<dbReference type="AlphaFoldDB" id="A0A2Y9ASI4"/>
<keyword evidence="8" id="KW-1185">Reference proteome</keyword>
<dbReference type="Pfam" id="PF02678">
    <property type="entry name" value="Pirin"/>
    <property type="match status" value="1"/>
</dbReference>
<accession>A0A2Y9ASI4</accession>
<comment type="similarity">
    <text evidence="1 3">Belongs to the pirin family.</text>
</comment>
<evidence type="ECO:0000256" key="1">
    <source>
        <dbReference type="ARBA" id="ARBA00008416"/>
    </source>
</evidence>